<evidence type="ECO:0000313" key="5">
    <source>
        <dbReference type="Proteomes" id="UP001623592"/>
    </source>
</evidence>
<dbReference type="InterPro" id="IPR009057">
    <property type="entry name" value="Homeodomain-like_sf"/>
</dbReference>
<sequence>MQYLKDEVRKKILEEALKEFGKSGYEGASIRNIVKNASTSVGNFYKYFESKDDLYEKLIGSVYYQLISYLKKFDEVKFDDNTQNIFCWLMEKLMDIVKNNSVELSVLLNKSSGSKYENCKITFVEYVTNTVTKNIKYQLSLINRRLKDNFIIYILSWSLIKGITVILQEKEDGAEVRKHILKLIEVLYSDIINKVESEEI</sequence>
<name>A0ABW8TBI8_9CLOT</name>
<evidence type="ECO:0000256" key="2">
    <source>
        <dbReference type="PROSITE-ProRule" id="PRU00335"/>
    </source>
</evidence>
<proteinExistence type="predicted"/>
<accession>A0ABW8TBI8</accession>
<evidence type="ECO:0000313" key="4">
    <source>
        <dbReference type="EMBL" id="MFL0249790.1"/>
    </source>
</evidence>
<dbReference type="InterPro" id="IPR001647">
    <property type="entry name" value="HTH_TetR"/>
</dbReference>
<evidence type="ECO:0000256" key="1">
    <source>
        <dbReference type="ARBA" id="ARBA00023125"/>
    </source>
</evidence>
<dbReference type="InterPro" id="IPR050624">
    <property type="entry name" value="HTH-type_Tx_Regulator"/>
</dbReference>
<dbReference type="PROSITE" id="PS50977">
    <property type="entry name" value="HTH_TETR_2"/>
    <property type="match status" value="1"/>
</dbReference>
<dbReference type="PANTHER" id="PTHR43479:SF11">
    <property type="entry name" value="ACREF_ENVCD OPERON REPRESSOR-RELATED"/>
    <property type="match status" value="1"/>
</dbReference>
<dbReference type="Gene3D" id="1.10.357.10">
    <property type="entry name" value="Tetracycline Repressor, domain 2"/>
    <property type="match status" value="1"/>
</dbReference>
<dbReference type="PRINTS" id="PR00455">
    <property type="entry name" value="HTHTETR"/>
</dbReference>
<dbReference type="SUPFAM" id="SSF46689">
    <property type="entry name" value="Homeodomain-like"/>
    <property type="match status" value="1"/>
</dbReference>
<dbReference type="RefSeq" id="WP_406786453.1">
    <property type="nucleotide sequence ID" value="NZ_JBJIAA010000003.1"/>
</dbReference>
<keyword evidence="1 2" id="KW-0238">DNA-binding</keyword>
<reference evidence="4 5" key="1">
    <citation type="submission" date="2024-11" db="EMBL/GenBank/DDBJ databases">
        <authorList>
            <person name="Heng Y.C."/>
            <person name="Lim A.C.H."/>
            <person name="Lee J.K.Y."/>
            <person name="Kittelmann S."/>
        </authorList>
    </citation>
    <scope>NUCLEOTIDE SEQUENCE [LARGE SCALE GENOMIC DNA]</scope>
    <source>
        <strain evidence="4 5">WILCCON 0114</strain>
    </source>
</reference>
<feature type="domain" description="HTH tetR-type" evidence="3">
    <location>
        <begin position="6"/>
        <end position="66"/>
    </location>
</feature>
<organism evidence="4 5">
    <name type="scientific">Clostridium neuense</name>
    <dbReference type="NCBI Taxonomy" id="1728934"/>
    <lineage>
        <taxon>Bacteria</taxon>
        <taxon>Bacillati</taxon>
        <taxon>Bacillota</taxon>
        <taxon>Clostridia</taxon>
        <taxon>Eubacteriales</taxon>
        <taxon>Clostridiaceae</taxon>
        <taxon>Clostridium</taxon>
    </lineage>
</organism>
<comment type="caution">
    <text evidence="4">The sequence shown here is derived from an EMBL/GenBank/DDBJ whole genome shotgun (WGS) entry which is preliminary data.</text>
</comment>
<dbReference type="PANTHER" id="PTHR43479">
    <property type="entry name" value="ACREF/ENVCD OPERON REPRESSOR-RELATED"/>
    <property type="match status" value="1"/>
</dbReference>
<feature type="DNA-binding region" description="H-T-H motif" evidence="2">
    <location>
        <begin position="29"/>
        <end position="48"/>
    </location>
</feature>
<dbReference type="EMBL" id="JBJIAA010000003">
    <property type="protein sequence ID" value="MFL0249790.1"/>
    <property type="molecule type" value="Genomic_DNA"/>
</dbReference>
<dbReference type="Pfam" id="PF00440">
    <property type="entry name" value="TetR_N"/>
    <property type="match status" value="1"/>
</dbReference>
<protein>
    <submittedName>
        <fullName evidence="4">TetR/AcrR family transcriptional regulator</fullName>
    </submittedName>
</protein>
<keyword evidence="5" id="KW-1185">Reference proteome</keyword>
<evidence type="ECO:0000259" key="3">
    <source>
        <dbReference type="PROSITE" id="PS50977"/>
    </source>
</evidence>
<gene>
    <name evidence="4" type="ORF">ACJDT4_05100</name>
</gene>
<dbReference type="Proteomes" id="UP001623592">
    <property type="component" value="Unassembled WGS sequence"/>
</dbReference>